<proteinExistence type="predicted"/>
<name>A0A2S9E2E6_PSECE</name>
<accession>A0A2S9E2E6</accession>
<reference evidence="1 2" key="1">
    <citation type="submission" date="2017-09" db="EMBL/GenBank/DDBJ databases">
        <title>Genomic, metabolic, and phenotypic characteristics of bacterial isolates from the natural microbiome of the model nematode Caenorhabditis elegans.</title>
        <authorList>
            <person name="Zimmermann J."/>
            <person name="Obeng N."/>
            <person name="Yang W."/>
            <person name="Obeng O."/>
            <person name="Kissoyan K."/>
            <person name="Pees B."/>
            <person name="Dirksen P."/>
            <person name="Hoppner M."/>
            <person name="Franke A."/>
            <person name="Rosenstiel P."/>
            <person name="Leippe M."/>
            <person name="Dierking K."/>
            <person name="Kaleta C."/>
            <person name="Schulenburg H."/>
        </authorList>
    </citation>
    <scope>NUCLEOTIDE SEQUENCE [LARGE SCALE GENOMIC DNA]</scope>
    <source>
        <strain evidence="1 2">MYb184</strain>
    </source>
</reference>
<protein>
    <submittedName>
        <fullName evidence="1">Uncharacterized protein</fullName>
    </submittedName>
</protein>
<sequence length="118" mass="13465">MTEHYVGTKIVMDWAQAHADGREGYTVKYSDGYTSWCPKAQFEESNVAIGHVGHMPPHQQRVIAEREQLADRIQKLEAFLHTDLYAGLPEDEQQLLKMQADAMVLYLGIINTRTSKFV</sequence>
<evidence type="ECO:0000313" key="2">
    <source>
        <dbReference type="Proteomes" id="UP000239458"/>
    </source>
</evidence>
<evidence type="ECO:0000313" key="1">
    <source>
        <dbReference type="EMBL" id="PRC09009.1"/>
    </source>
</evidence>
<gene>
    <name evidence="1" type="ORF">CQ006_04675</name>
</gene>
<dbReference type="Proteomes" id="UP000239458">
    <property type="component" value="Unassembled WGS sequence"/>
</dbReference>
<comment type="caution">
    <text evidence="1">The sequence shown here is derived from an EMBL/GenBank/DDBJ whole genome shotgun (WGS) entry which is preliminary data.</text>
</comment>
<dbReference type="InterPro" id="IPR054052">
    <property type="entry name" value="Y16Q-like"/>
</dbReference>
<organism evidence="1 2">
    <name type="scientific">Pseudomonas cedrina</name>
    <dbReference type="NCBI Taxonomy" id="651740"/>
    <lineage>
        <taxon>Bacteria</taxon>
        <taxon>Pseudomonadati</taxon>
        <taxon>Pseudomonadota</taxon>
        <taxon>Gammaproteobacteria</taxon>
        <taxon>Pseudomonadales</taxon>
        <taxon>Pseudomonadaceae</taxon>
        <taxon>Pseudomonas</taxon>
    </lineage>
</organism>
<dbReference type="RefSeq" id="WP_105225731.1">
    <property type="nucleotide sequence ID" value="NZ_PCQE01000004.1"/>
</dbReference>
<dbReference type="Pfam" id="PF21825">
    <property type="entry name" value="crAss001_48"/>
    <property type="match status" value="1"/>
</dbReference>
<dbReference type="EMBL" id="PCQE01000004">
    <property type="protein sequence ID" value="PRC09009.1"/>
    <property type="molecule type" value="Genomic_DNA"/>
</dbReference>
<dbReference type="AlphaFoldDB" id="A0A2S9E2E6"/>